<organism evidence="1 2">
    <name type="scientific">Aspergillus kawachii</name>
    <name type="common">White koji mold</name>
    <name type="synonym">Aspergillus awamori var. kawachi</name>
    <dbReference type="NCBI Taxonomy" id="1069201"/>
    <lineage>
        <taxon>Eukaryota</taxon>
        <taxon>Fungi</taxon>
        <taxon>Dikarya</taxon>
        <taxon>Ascomycota</taxon>
        <taxon>Pezizomycotina</taxon>
        <taxon>Eurotiomycetes</taxon>
        <taxon>Eurotiomycetidae</taxon>
        <taxon>Eurotiales</taxon>
        <taxon>Aspergillaceae</taxon>
        <taxon>Aspergillus</taxon>
        <taxon>Aspergillus subgen. Circumdati</taxon>
    </lineage>
</organism>
<proteinExistence type="predicted"/>
<comment type="caution">
    <text evidence="1">The sequence shown here is derived from an EMBL/GenBank/DDBJ whole genome shotgun (WGS) entry which is preliminary data.</text>
</comment>
<accession>A0A146F069</accession>
<protein>
    <submittedName>
        <fullName evidence="1">Uncharacterized protein</fullName>
    </submittedName>
</protein>
<reference evidence="2" key="2">
    <citation type="submission" date="2016-02" db="EMBL/GenBank/DDBJ databases">
        <title>Genome sequencing of Aspergillus luchuensis NBRC 4314.</title>
        <authorList>
            <person name="Yamada O."/>
        </authorList>
    </citation>
    <scope>NUCLEOTIDE SEQUENCE [LARGE SCALE GENOMIC DNA]</scope>
    <source>
        <strain evidence="2">RIB 2604</strain>
    </source>
</reference>
<gene>
    <name evidence="1" type="ORF">RIB2604_00602080</name>
</gene>
<reference evidence="1 2" key="1">
    <citation type="journal article" date="2016" name="DNA Res.">
        <title>Genome sequence of Aspergillus luchuensis NBRC 4314.</title>
        <authorList>
            <person name="Yamada O."/>
            <person name="Machida M."/>
            <person name="Hosoyama A."/>
            <person name="Goto M."/>
            <person name="Takahashi T."/>
            <person name="Futagami T."/>
            <person name="Yamagata Y."/>
            <person name="Takeuchi M."/>
            <person name="Kobayashi T."/>
            <person name="Koike H."/>
            <person name="Abe K."/>
            <person name="Asai K."/>
            <person name="Arita M."/>
            <person name="Fujita N."/>
            <person name="Fukuda K."/>
            <person name="Higa K."/>
            <person name="Horikawa H."/>
            <person name="Ishikawa T."/>
            <person name="Jinno K."/>
            <person name="Kato Y."/>
            <person name="Kirimura K."/>
            <person name="Mizutani O."/>
            <person name="Nakasone K."/>
            <person name="Sano M."/>
            <person name="Shiraishi Y."/>
            <person name="Tsukahara M."/>
            <person name="Gomi K."/>
        </authorList>
    </citation>
    <scope>NUCLEOTIDE SEQUENCE [LARGE SCALE GENOMIC DNA]</scope>
    <source>
        <strain evidence="1 2">RIB 2604</strain>
    </source>
</reference>
<evidence type="ECO:0000313" key="2">
    <source>
        <dbReference type="Proteomes" id="UP000075230"/>
    </source>
</evidence>
<name>A0A146F069_ASPKA</name>
<evidence type="ECO:0000313" key="1">
    <source>
        <dbReference type="EMBL" id="GAT19628.1"/>
    </source>
</evidence>
<sequence length="91" mass="9962">MALHEPQTIFIALWARLLQRIDNSYMSQPFSFEESGSSCACRPGKVLADILRYFERIEAQRAGAGQPRAGAVSGPALQMASCTGPADRYNI</sequence>
<dbReference type="EMBL" id="BCWF01000006">
    <property type="protein sequence ID" value="GAT19628.1"/>
    <property type="molecule type" value="Genomic_DNA"/>
</dbReference>
<dbReference type="Proteomes" id="UP000075230">
    <property type="component" value="Unassembled WGS sequence"/>
</dbReference>
<dbReference type="AlphaFoldDB" id="A0A146F069"/>